<name>A0A1G9JJF5_9RHOB</name>
<gene>
    <name evidence="3" type="ORF">SAMN04487971_109162</name>
</gene>
<reference evidence="4" key="1">
    <citation type="submission" date="2016-10" db="EMBL/GenBank/DDBJ databases">
        <authorList>
            <person name="Varghese N."/>
            <person name="Submissions S."/>
        </authorList>
    </citation>
    <scope>NUCLEOTIDE SEQUENCE [LARGE SCALE GENOMIC DNA]</scope>
    <source>
        <strain evidence="4">CGMCC 1.7655</strain>
    </source>
</reference>
<sequence>MGAIEAGGQVAAVIGTPLEQAYPAANKRLQESIYREHLLVSQFAPGSRVFPANFPARNRTMAAVSDASVIIEASNTSGSLHQAAECQRLGRWLGIAKNMLDDPQVDWPRKFAGHDRTHILESTGGLISAVYGGAV</sequence>
<feature type="domain" description="Smf/DprA SLOG" evidence="2">
    <location>
        <begin position="2"/>
        <end position="104"/>
    </location>
</feature>
<dbReference type="STRING" id="525640.SAMN04487971_109162"/>
<dbReference type="AlphaFoldDB" id="A0A1G9JJF5"/>
<comment type="similarity">
    <text evidence="1">Belongs to the DprA/Smf family.</text>
</comment>
<evidence type="ECO:0000256" key="1">
    <source>
        <dbReference type="ARBA" id="ARBA00006525"/>
    </source>
</evidence>
<evidence type="ECO:0000313" key="4">
    <source>
        <dbReference type="Proteomes" id="UP000199555"/>
    </source>
</evidence>
<keyword evidence="4" id="KW-1185">Reference proteome</keyword>
<dbReference type="PANTHER" id="PTHR43022">
    <property type="entry name" value="PROTEIN SMF"/>
    <property type="match status" value="1"/>
</dbReference>
<protein>
    <submittedName>
        <fullName evidence="3">DNA recombination-mediator protein A</fullName>
    </submittedName>
</protein>
<evidence type="ECO:0000259" key="2">
    <source>
        <dbReference type="Pfam" id="PF02481"/>
    </source>
</evidence>
<organism evidence="3 4">
    <name type="scientific">Paracoccus chinensis</name>
    <dbReference type="NCBI Taxonomy" id="525640"/>
    <lineage>
        <taxon>Bacteria</taxon>
        <taxon>Pseudomonadati</taxon>
        <taxon>Pseudomonadota</taxon>
        <taxon>Alphaproteobacteria</taxon>
        <taxon>Rhodobacterales</taxon>
        <taxon>Paracoccaceae</taxon>
        <taxon>Paracoccus</taxon>
    </lineage>
</organism>
<proteinExistence type="inferred from homology"/>
<dbReference type="PANTHER" id="PTHR43022:SF1">
    <property type="entry name" value="PROTEIN SMF"/>
    <property type="match status" value="1"/>
</dbReference>
<dbReference type="EMBL" id="FNGE01000009">
    <property type="protein sequence ID" value="SDL37618.1"/>
    <property type="molecule type" value="Genomic_DNA"/>
</dbReference>
<dbReference type="GO" id="GO:0009294">
    <property type="term" value="P:DNA-mediated transformation"/>
    <property type="evidence" value="ECO:0007669"/>
    <property type="project" value="InterPro"/>
</dbReference>
<dbReference type="Gene3D" id="3.40.50.450">
    <property type="match status" value="1"/>
</dbReference>
<dbReference type="Pfam" id="PF02481">
    <property type="entry name" value="DNA_processg_A"/>
    <property type="match status" value="1"/>
</dbReference>
<dbReference type="InterPro" id="IPR057666">
    <property type="entry name" value="DrpA_SLOG"/>
</dbReference>
<dbReference type="SUPFAM" id="SSF102405">
    <property type="entry name" value="MCP/YpsA-like"/>
    <property type="match status" value="1"/>
</dbReference>
<evidence type="ECO:0000313" key="3">
    <source>
        <dbReference type="EMBL" id="SDL37618.1"/>
    </source>
</evidence>
<accession>A0A1G9JJF5</accession>
<dbReference type="InterPro" id="IPR003488">
    <property type="entry name" value="DprA"/>
</dbReference>
<dbReference type="Proteomes" id="UP000199555">
    <property type="component" value="Unassembled WGS sequence"/>
</dbReference>